<evidence type="ECO:0000313" key="2">
    <source>
        <dbReference type="EMBL" id="KAF4620008.1"/>
    </source>
</evidence>
<dbReference type="AlphaFoldDB" id="A0A8H4VRR4"/>
<feature type="region of interest" description="Disordered" evidence="1">
    <location>
        <begin position="50"/>
        <end position="89"/>
    </location>
</feature>
<name>A0A8H4VRR4_9AGAR</name>
<feature type="compositionally biased region" description="Basic and acidic residues" evidence="1">
    <location>
        <begin position="260"/>
        <end position="274"/>
    </location>
</feature>
<comment type="caution">
    <text evidence="2">The sequence shown here is derived from an EMBL/GenBank/DDBJ whole genome shotgun (WGS) entry which is preliminary data.</text>
</comment>
<evidence type="ECO:0000313" key="3">
    <source>
        <dbReference type="Proteomes" id="UP000521872"/>
    </source>
</evidence>
<reference evidence="2 3" key="1">
    <citation type="submission" date="2019-12" db="EMBL/GenBank/DDBJ databases">
        <authorList>
            <person name="Floudas D."/>
            <person name="Bentzer J."/>
            <person name="Ahren D."/>
            <person name="Johansson T."/>
            <person name="Persson P."/>
            <person name="Tunlid A."/>
        </authorList>
    </citation>
    <scope>NUCLEOTIDE SEQUENCE [LARGE SCALE GENOMIC DNA]</scope>
    <source>
        <strain evidence="2 3">CBS 102.39</strain>
    </source>
</reference>
<gene>
    <name evidence="2" type="ORF">D9613_005348</name>
</gene>
<accession>A0A8H4VRR4</accession>
<feature type="region of interest" description="Disordered" evidence="1">
    <location>
        <begin position="486"/>
        <end position="506"/>
    </location>
</feature>
<protein>
    <submittedName>
        <fullName evidence="2">Uncharacterized protein</fullName>
    </submittedName>
</protein>
<keyword evidence="3" id="KW-1185">Reference proteome</keyword>
<feature type="compositionally biased region" description="Basic residues" evidence="1">
    <location>
        <begin position="490"/>
        <end position="506"/>
    </location>
</feature>
<feature type="region of interest" description="Disordered" evidence="1">
    <location>
        <begin position="329"/>
        <end position="371"/>
    </location>
</feature>
<feature type="region of interest" description="Disordered" evidence="1">
    <location>
        <begin position="177"/>
        <end position="203"/>
    </location>
</feature>
<sequence>MLFPWQRLSVLPRDIHLNISRNIVHSLATMAYVSSTNLASHGADIEIVEDSEPERAEIRQRQRTVAPPHRSLPLSSHKERNSRPLTIDSSIIEISSDSSSEDIPVRKIANPVDDSDVEIISDEWSQKDGRRSLEPSSPPVHTNAPVASTSGTLNLSRFAFPGANTKRTTSYVASTALTGTSTQDGAHKPRPAPSSRPPLEFSDSDLNKITRCVSCDKGWTTRKSPTLKMSHIRTCAKKRGLQEETLRLLVKQQVTNYQSEPKKDEKGKQTEKSPEYTGAVKPNTFLEHVLGDAVPKKKSKRQRPKITLAGVSSTREAILARAQSILNSSTLHPPNVEGFNQDSPLDEGQTFFASTQPFGQSSLSSRQPSSPSSLFYYGYESCETRDAGPSIVSTEGDQSRLVREATSHQISSLSLNNSDSYSTSSSSSVLIPGFPNTKLPAITLAGASDAVPAAVIQTPSTVRRRRSRSASLSSLVEEVSALDLSPLSKSPKKTPQTKRQNKTPRKKRAVVFGDAWISHMQEHIFRDTQLYDRILRYEPIDLSVFWELAKLYDAPPNSKLKAALKVYLDDKAIIFYEAQTWGRRCR</sequence>
<feature type="compositionally biased region" description="Polar residues" evidence="1">
    <location>
        <begin position="329"/>
        <end position="343"/>
    </location>
</feature>
<evidence type="ECO:0000256" key="1">
    <source>
        <dbReference type="SAM" id="MobiDB-lite"/>
    </source>
</evidence>
<feature type="compositionally biased region" description="Low complexity" evidence="1">
    <location>
        <begin position="360"/>
        <end position="371"/>
    </location>
</feature>
<dbReference type="Proteomes" id="UP000521872">
    <property type="component" value="Unassembled WGS sequence"/>
</dbReference>
<feature type="compositionally biased region" description="Basic and acidic residues" evidence="1">
    <location>
        <begin position="124"/>
        <end position="133"/>
    </location>
</feature>
<feature type="region of interest" description="Disordered" evidence="1">
    <location>
        <begin position="255"/>
        <end position="278"/>
    </location>
</feature>
<dbReference type="EMBL" id="JAACJL010000016">
    <property type="protein sequence ID" value="KAF4620008.1"/>
    <property type="molecule type" value="Genomic_DNA"/>
</dbReference>
<proteinExistence type="predicted"/>
<feature type="region of interest" description="Disordered" evidence="1">
    <location>
        <begin position="117"/>
        <end position="148"/>
    </location>
</feature>
<organism evidence="2 3">
    <name type="scientific">Agrocybe pediades</name>
    <dbReference type="NCBI Taxonomy" id="84607"/>
    <lineage>
        <taxon>Eukaryota</taxon>
        <taxon>Fungi</taxon>
        <taxon>Dikarya</taxon>
        <taxon>Basidiomycota</taxon>
        <taxon>Agaricomycotina</taxon>
        <taxon>Agaricomycetes</taxon>
        <taxon>Agaricomycetidae</taxon>
        <taxon>Agaricales</taxon>
        <taxon>Agaricineae</taxon>
        <taxon>Strophariaceae</taxon>
        <taxon>Agrocybe</taxon>
    </lineage>
</organism>